<evidence type="ECO:0000259" key="8">
    <source>
        <dbReference type="Pfam" id="PF18158"/>
    </source>
</evidence>
<feature type="domain" description="Adaptive response protein AidB N-terminal" evidence="8">
    <location>
        <begin position="2"/>
        <end position="154"/>
    </location>
</feature>
<dbReference type="Pfam" id="PF02770">
    <property type="entry name" value="Acyl-CoA_dh_M"/>
    <property type="match status" value="1"/>
</dbReference>
<dbReference type="Gene3D" id="6.10.250.600">
    <property type="match status" value="1"/>
</dbReference>
<feature type="domain" description="Acyl-CoA dehydrogenase/oxidase C-terminal" evidence="6">
    <location>
        <begin position="273"/>
        <end position="425"/>
    </location>
</feature>
<accession>A0ABU0F1S5</accession>
<comment type="cofactor">
    <cofactor evidence="1 5">
        <name>FAD</name>
        <dbReference type="ChEBI" id="CHEBI:57692"/>
    </cofactor>
</comment>
<comment type="caution">
    <text evidence="9">The sequence shown here is derived from an EMBL/GenBank/DDBJ whole genome shotgun (WGS) entry which is preliminary data.</text>
</comment>
<evidence type="ECO:0000256" key="5">
    <source>
        <dbReference type="RuleBase" id="RU362125"/>
    </source>
</evidence>
<sequence>MNFADHDPALRPMLDRVLAPADRARIEPLLAEMGRVAATELDELARTADRNPPVLRQYSPAGDRIDEIDHHPAYDRMADIAFRRFGLAAMSHRPGVNGWPGTTPHVVKYALSYLFVQSEFGLACPLSMTDSAARVLRLFNPGRFAEVIDRLTTTDPARAATGAMFMTEIDGGTDLARTATEATDHGDHWTLRGRKWFASNVSADFVLTLAKVPGQGSGTRGLGMFLLPRLRPDGTRNAIRIDRLKDKLGTRSMASGEVTLDGALAWPVGDLTRGVPQMLEMVNVSRLSNAMRSAALMRRAVREAVEHTRARVVFGAALFDQPLMRATLLPLLIDAEAALALVLESATQLDRADRGDAAARTLVRVLTPLAKYVICKRARHVTAESMEIRGGNGYIEDWVNARLLRDAHLGSIWEGSSNVIALDVLRCLRKDNAHHHLAGVYGARAGALRDGGTAAAAEVVAERWLGLRDAGERLLAAPTGEQEAAAGRYAEDLARLVMATLLLEHAGTGHRELLVAHTYLRLLDDPRATPAAALAHLPALADGGPVPADAAASVLGGGLTRV</sequence>
<dbReference type="InterPro" id="IPR006089">
    <property type="entry name" value="Acyl-CoA_DH_CS"/>
</dbReference>
<dbReference type="InterPro" id="IPR041504">
    <property type="entry name" value="AidB_N"/>
</dbReference>
<evidence type="ECO:0000259" key="6">
    <source>
        <dbReference type="Pfam" id="PF00441"/>
    </source>
</evidence>
<evidence type="ECO:0000256" key="4">
    <source>
        <dbReference type="ARBA" id="ARBA00022827"/>
    </source>
</evidence>
<evidence type="ECO:0000256" key="3">
    <source>
        <dbReference type="ARBA" id="ARBA00022630"/>
    </source>
</evidence>
<keyword evidence="10" id="KW-1185">Reference proteome</keyword>
<dbReference type="Pfam" id="PF18158">
    <property type="entry name" value="AidB_N"/>
    <property type="match status" value="1"/>
</dbReference>
<dbReference type="PROSITE" id="PS00073">
    <property type="entry name" value="ACYL_COA_DH_2"/>
    <property type="match status" value="1"/>
</dbReference>
<evidence type="ECO:0000313" key="9">
    <source>
        <dbReference type="EMBL" id="MDQ0381294.1"/>
    </source>
</evidence>
<dbReference type="InterPro" id="IPR036250">
    <property type="entry name" value="AcylCo_DH-like_C"/>
</dbReference>
<dbReference type="SUPFAM" id="SSF47203">
    <property type="entry name" value="Acyl-CoA dehydrogenase C-terminal domain-like"/>
    <property type="match status" value="1"/>
</dbReference>
<dbReference type="Proteomes" id="UP001229651">
    <property type="component" value="Unassembled WGS sequence"/>
</dbReference>
<reference evidence="9 10" key="1">
    <citation type="submission" date="2023-07" db="EMBL/GenBank/DDBJ databases">
        <title>Sequencing the genomes of 1000 actinobacteria strains.</title>
        <authorList>
            <person name="Klenk H.-P."/>
        </authorList>
    </citation>
    <scope>NUCLEOTIDE SEQUENCE [LARGE SCALE GENOMIC DNA]</scope>
    <source>
        <strain evidence="9 10">DSM 45805</strain>
    </source>
</reference>
<keyword evidence="3 5" id="KW-0285">Flavoprotein</keyword>
<dbReference type="SUPFAM" id="SSF56645">
    <property type="entry name" value="Acyl-CoA dehydrogenase NM domain-like"/>
    <property type="match status" value="1"/>
</dbReference>
<dbReference type="Gene3D" id="1.20.140.10">
    <property type="entry name" value="Butyryl-CoA Dehydrogenase, subunit A, domain 3"/>
    <property type="match status" value="1"/>
</dbReference>
<dbReference type="InterPro" id="IPR006091">
    <property type="entry name" value="Acyl-CoA_Oxase/DH_mid-dom"/>
</dbReference>
<organism evidence="9 10">
    <name type="scientific">Amycolatopsis thermophila</name>
    <dbReference type="NCBI Taxonomy" id="206084"/>
    <lineage>
        <taxon>Bacteria</taxon>
        <taxon>Bacillati</taxon>
        <taxon>Actinomycetota</taxon>
        <taxon>Actinomycetes</taxon>
        <taxon>Pseudonocardiales</taxon>
        <taxon>Pseudonocardiaceae</taxon>
        <taxon>Amycolatopsis</taxon>
    </lineage>
</organism>
<comment type="similarity">
    <text evidence="2 5">Belongs to the acyl-CoA dehydrogenase family.</text>
</comment>
<keyword evidence="5" id="KW-0560">Oxidoreductase</keyword>
<dbReference type="InterPro" id="IPR052904">
    <property type="entry name" value="Acyl-CoA_dehydrogenase-like"/>
</dbReference>
<gene>
    <name evidence="9" type="ORF">FB470_005288</name>
</gene>
<evidence type="ECO:0000259" key="7">
    <source>
        <dbReference type="Pfam" id="PF02770"/>
    </source>
</evidence>
<keyword evidence="4 5" id="KW-0274">FAD</keyword>
<evidence type="ECO:0000313" key="10">
    <source>
        <dbReference type="Proteomes" id="UP001229651"/>
    </source>
</evidence>
<dbReference type="InterPro" id="IPR009100">
    <property type="entry name" value="AcylCoA_DH/oxidase_NM_dom_sf"/>
</dbReference>
<feature type="domain" description="Acyl-CoA oxidase/dehydrogenase middle" evidence="7">
    <location>
        <begin position="163"/>
        <end position="261"/>
    </location>
</feature>
<name>A0ABU0F1S5_9PSEU</name>
<proteinExistence type="inferred from homology"/>
<dbReference type="Pfam" id="PF00441">
    <property type="entry name" value="Acyl-CoA_dh_1"/>
    <property type="match status" value="1"/>
</dbReference>
<dbReference type="RefSeq" id="WP_306995854.1">
    <property type="nucleotide sequence ID" value="NZ_JAUSUT010000001.1"/>
</dbReference>
<evidence type="ECO:0000256" key="2">
    <source>
        <dbReference type="ARBA" id="ARBA00009347"/>
    </source>
</evidence>
<evidence type="ECO:0000256" key="1">
    <source>
        <dbReference type="ARBA" id="ARBA00001974"/>
    </source>
</evidence>
<protein>
    <submittedName>
        <fullName evidence="9">Alkylation response protein AidB-like acyl-CoA dehydrogenase</fullName>
    </submittedName>
</protein>
<dbReference type="PANTHER" id="PTHR42707">
    <property type="entry name" value="ACYL-COA DEHYDROGENASE"/>
    <property type="match status" value="1"/>
</dbReference>
<dbReference type="PANTHER" id="PTHR42707:SF2">
    <property type="entry name" value="ACD11 DEHYDROGENASE"/>
    <property type="match status" value="1"/>
</dbReference>
<dbReference type="Gene3D" id="2.40.110.20">
    <property type="match status" value="1"/>
</dbReference>
<dbReference type="InterPro" id="IPR009075">
    <property type="entry name" value="AcylCo_DH/oxidase_C"/>
</dbReference>
<dbReference type="EMBL" id="JAUSUT010000001">
    <property type="protein sequence ID" value="MDQ0381294.1"/>
    <property type="molecule type" value="Genomic_DNA"/>
</dbReference>